<dbReference type="Pfam" id="PF12705">
    <property type="entry name" value="PDDEXK_1"/>
    <property type="match status" value="1"/>
</dbReference>
<keyword evidence="3" id="KW-0234">DNA repair</keyword>
<evidence type="ECO:0000313" key="5">
    <source>
        <dbReference type="EMBL" id="MDR6938821.1"/>
    </source>
</evidence>
<name>A0ABU1T1T0_9ACTO</name>
<feature type="domain" description="PD-(D/E)XK endonuclease-like" evidence="4">
    <location>
        <begin position="8"/>
        <end position="252"/>
    </location>
</feature>
<dbReference type="Proteomes" id="UP001266099">
    <property type="component" value="Unassembled WGS sequence"/>
</dbReference>
<evidence type="ECO:0000256" key="1">
    <source>
        <dbReference type="ARBA" id="ARBA00022763"/>
    </source>
</evidence>
<proteinExistence type="predicted"/>
<reference evidence="5 6" key="1">
    <citation type="submission" date="2023-07" db="EMBL/GenBank/DDBJ databases">
        <title>Sequencing the genomes of 1000 actinobacteria strains.</title>
        <authorList>
            <person name="Klenk H.-P."/>
        </authorList>
    </citation>
    <scope>NUCLEOTIDE SEQUENCE [LARGE SCALE GENOMIC DNA]</scope>
    <source>
        <strain evidence="5 6">DSM 15539</strain>
    </source>
</reference>
<dbReference type="InterPro" id="IPR038726">
    <property type="entry name" value="PDDEXK_AddAB-type"/>
</dbReference>
<dbReference type="GO" id="GO:0004527">
    <property type="term" value="F:exonuclease activity"/>
    <property type="evidence" value="ECO:0007669"/>
    <property type="project" value="UniProtKB-KW"/>
</dbReference>
<keyword evidence="5" id="KW-0378">Hydrolase</keyword>
<keyword evidence="2" id="KW-0547">Nucleotide-binding</keyword>
<evidence type="ECO:0000313" key="6">
    <source>
        <dbReference type="Proteomes" id="UP001266099"/>
    </source>
</evidence>
<evidence type="ECO:0000259" key="4">
    <source>
        <dbReference type="Pfam" id="PF12705"/>
    </source>
</evidence>
<evidence type="ECO:0000256" key="3">
    <source>
        <dbReference type="ARBA" id="ARBA00023204"/>
    </source>
</evidence>
<keyword evidence="6" id="KW-1185">Reference proteome</keyword>
<keyword evidence="1" id="KW-0227">DNA damage</keyword>
<dbReference type="RefSeq" id="WP_309954935.1">
    <property type="nucleotide sequence ID" value="NZ_JAVDUJ010000001.1"/>
</dbReference>
<dbReference type="InterPro" id="IPR011335">
    <property type="entry name" value="Restrct_endonuc-II-like"/>
</dbReference>
<comment type="caution">
    <text evidence="5">The sequence shown here is derived from an EMBL/GenBank/DDBJ whole genome shotgun (WGS) entry which is preliminary data.</text>
</comment>
<dbReference type="SUPFAM" id="SSF52980">
    <property type="entry name" value="Restriction endonuclease-like"/>
    <property type="match status" value="1"/>
</dbReference>
<sequence length="276" mass="31792">MNTYHAALSPSRVNDFRQCPLKFRFRVIDQLPEPPSTAALRGTLVHAVLEHLFDLPYSLRTEENAQESLYTQWENLSKKDPALKELFADDTQFQKWFESARPLLHQYFQIENPQRLQPKGREQFVNALLPSGLAIRGIIDRLDEAPNGDLRVVDYKTGKSPAPQYAREAHFQMQFYATALFLEQGQLPKRTQLIYLGNGRVLTYDPVQFDVQQVIAQLDAIWEQITHRIDLAHFEPKTGPLCNWCHFKNICPAYQGVAPQMSQSGIQKLLTAKRNK</sequence>
<keyword evidence="2" id="KW-0347">Helicase</keyword>
<keyword evidence="5" id="KW-0540">Nuclease</keyword>
<keyword evidence="2" id="KW-0067">ATP-binding</keyword>
<accession>A0ABU1T1T0</accession>
<dbReference type="InterPro" id="IPR011604">
    <property type="entry name" value="PDDEXK-like_dom_sf"/>
</dbReference>
<gene>
    <name evidence="5" type="ORF">J2S36_000364</name>
</gene>
<dbReference type="Gene3D" id="3.90.320.10">
    <property type="match status" value="1"/>
</dbReference>
<evidence type="ECO:0000256" key="2">
    <source>
        <dbReference type="ARBA" id="ARBA00022806"/>
    </source>
</evidence>
<organism evidence="5 6">
    <name type="scientific">Arcanobacterium hippocoleae</name>
    <dbReference type="NCBI Taxonomy" id="149017"/>
    <lineage>
        <taxon>Bacteria</taxon>
        <taxon>Bacillati</taxon>
        <taxon>Actinomycetota</taxon>
        <taxon>Actinomycetes</taxon>
        <taxon>Actinomycetales</taxon>
        <taxon>Actinomycetaceae</taxon>
        <taxon>Arcanobacterium</taxon>
    </lineage>
</organism>
<protein>
    <submittedName>
        <fullName evidence="5">RecB family exonuclease</fullName>
    </submittedName>
</protein>
<dbReference type="EMBL" id="JAVDUJ010000001">
    <property type="protein sequence ID" value="MDR6938821.1"/>
    <property type="molecule type" value="Genomic_DNA"/>
</dbReference>
<keyword evidence="5" id="KW-0269">Exonuclease</keyword>